<feature type="domain" description="ShKT" evidence="3">
    <location>
        <begin position="135"/>
        <end position="170"/>
    </location>
</feature>
<evidence type="ECO:0000256" key="2">
    <source>
        <dbReference type="SAM" id="SignalP"/>
    </source>
</evidence>
<comment type="caution">
    <text evidence="4">The sequence shown here is derived from an EMBL/GenBank/DDBJ whole genome shotgun (WGS) entry which is preliminary data.</text>
</comment>
<keyword evidence="1" id="KW-0800">Toxin</keyword>
<reference evidence="4" key="1">
    <citation type="submission" date="2023-01" db="EMBL/GenBank/DDBJ databases">
        <title>Genome assembly of the deep-sea coral Lophelia pertusa.</title>
        <authorList>
            <person name="Herrera S."/>
            <person name="Cordes E."/>
        </authorList>
    </citation>
    <scope>NUCLEOTIDE SEQUENCE</scope>
    <source>
        <strain evidence="4">USNM1676648</strain>
        <tissue evidence="4">Polyp</tissue>
    </source>
</reference>
<accession>A0A9W9YI30</accession>
<evidence type="ECO:0000313" key="4">
    <source>
        <dbReference type="EMBL" id="KAJ7351119.1"/>
    </source>
</evidence>
<dbReference type="InterPro" id="IPR003582">
    <property type="entry name" value="ShKT_dom"/>
</dbReference>
<feature type="domain" description="ShKT" evidence="3">
    <location>
        <begin position="90"/>
        <end position="114"/>
    </location>
</feature>
<organism evidence="4 5">
    <name type="scientific">Desmophyllum pertusum</name>
    <dbReference type="NCBI Taxonomy" id="174260"/>
    <lineage>
        <taxon>Eukaryota</taxon>
        <taxon>Metazoa</taxon>
        <taxon>Cnidaria</taxon>
        <taxon>Anthozoa</taxon>
        <taxon>Hexacorallia</taxon>
        <taxon>Scleractinia</taxon>
        <taxon>Caryophylliina</taxon>
        <taxon>Caryophylliidae</taxon>
        <taxon>Desmophyllum</taxon>
    </lineage>
</organism>
<dbReference type="Pfam" id="PF01549">
    <property type="entry name" value="ShK"/>
    <property type="match status" value="2"/>
</dbReference>
<keyword evidence="2" id="KW-0732">Signal</keyword>
<dbReference type="GO" id="GO:0090729">
    <property type="term" value="F:toxin activity"/>
    <property type="evidence" value="ECO:0007669"/>
    <property type="project" value="UniProtKB-KW"/>
</dbReference>
<sequence length="170" mass="19699">MDSKLVLIVCLALFGIVQGYTLRDMMEERALRRLREFDANYELDELERRALDRLKAFHLRQQFDQGKNTDVKPCYKTSHEQLCIDTMNAWPEHEFCTADHMQEHVTKYCRYACNVDNCRGSEVGGNVKPPHPVACEDRADFSCLQYSGSCDAPHFKPYLDLYCKKSCNAC</sequence>
<gene>
    <name evidence="4" type="ORF">OS493_036454</name>
</gene>
<name>A0A9W9YI30_9CNID</name>
<evidence type="ECO:0000259" key="3">
    <source>
        <dbReference type="Pfam" id="PF01549"/>
    </source>
</evidence>
<evidence type="ECO:0000313" key="5">
    <source>
        <dbReference type="Proteomes" id="UP001163046"/>
    </source>
</evidence>
<proteinExistence type="predicted"/>
<dbReference type="EMBL" id="MU827362">
    <property type="protein sequence ID" value="KAJ7351119.1"/>
    <property type="molecule type" value="Genomic_DNA"/>
</dbReference>
<dbReference type="Proteomes" id="UP001163046">
    <property type="component" value="Unassembled WGS sequence"/>
</dbReference>
<keyword evidence="5" id="KW-1185">Reference proteome</keyword>
<feature type="signal peptide" evidence="2">
    <location>
        <begin position="1"/>
        <end position="19"/>
    </location>
</feature>
<protein>
    <recommendedName>
        <fullName evidence="3">ShKT domain-containing protein</fullName>
    </recommendedName>
</protein>
<evidence type="ECO:0000256" key="1">
    <source>
        <dbReference type="ARBA" id="ARBA00022656"/>
    </source>
</evidence>
<feature type="chain" id="PRO_5040953794" description="ShKT domain-containing protein" evidence="2">
    <location>
        <begin position="20"/>
        <end position="170"/>
    </location>
</feature>
<dbReference type="AlphaFoldDB" id="A0A9W9YI30"/>